<dbReference type="PANTHER" id="PTHR31635">
    <property type="entry name" value="REVERSE TRANSCRIPTASE DOMAIN-CONTAINING PROTEIN-RELATED"/>
    <property type="match status" value="1"/>
</dbReference>
<dbReference type="EMBL" id="JBJQOH010000008">
    <property type="protein sequence ID" value="KAL3677184.1"/>
    <property type="molecule type" value="Genomic_DNA"/>
</dbReference>
<accession>A0ABD3GHK1</accession>
<proteinExistence type="predicted"/>
<dbReference type="InterPro" id="IPR000477">
    <property type="entry name" value="RT_dom"/>
</dbReference>
<organism evidence="2 3">
    <name type="scientific">Riccia sorocarpa</name>
    <dbReference type="NCBI Taxonomy" id="122646"/>
    <lineage>
        <taxon>Eukaryota</taxon>
        <taxon>Viridiplantae</taxon>
        <taxon>Streptophyta</taxon>
        <taxon>Embryophyta</taxon>
        <taxon>Marchantiophyta</taxon>
        <taxon>Marchantiopsida</taxon>
        <taxon>Marchantiidae</taxon>
        <taxon>Marchantiales</taxon>
        <taxon>Ricciaceae</taxon>
        <taxon>Riccia</taxon>
    </lineage>
</organism>
<dbReference type="Pfam" id="PF00078">
    <property type="entry name" value="RVT_1"/>
    <property type="match status" value="1"/>
</dbReference>
<dbReference type="Proteomes" id="UP001633002">
    <property type="component" value="Unassembled WGS sequence"/>
</dbReference>
<evidence type="ECO:0000259" key="1">
    <source>
        <dbReference type="Pfam" id="PF00078"/>
    </source>
</evidence>
<keyword evidence="3" id="KW-1185">Reference proteome</keyword>
<evidence type="ECO:0000313" key="3">
    <source>
        <dbReference type="Proteomes" id="UP001633002"/>
    </source>
</evidence>
<sequence>MEHKMLMKADVLERARKIWQEHLRWARDKRKRWSLALGRIRKLLMNVRYAERRRDEEGGPLEDRVQQARRIVEHDHSAEAKAEFEEEVTSLRQKEHEEADRNRRRCKITWLKEGDAPSKYFFARLKAKHAQEEIATLEINGGHSIEIAYDRVAHGFLWDTLGAMGVGDETVNRIKSLVDGGTSEVHVNGSFTEEIKIGRGVRQGCPLAPLLFAMTTQPLMQALREEERLGNIKGLNLGGGHSLLHQLFADDTSICITAEERHCQFVKLKEVIKEFENASVACLNLQKSVVMQLKLAPILAWLDQAGCEIARPGMSFNT</sequence>
<comment type="caution">
    <text evidence="2">The sequence shown here is derived from an EMBL/GenBank/DDBJ whole genome shotgun (WGS) entry which is preliminary data.</text>
</comment>
<name>A0ABD3GHK1_9MARC</name>
<evidence type="ECO:0000313" key="2">
    <source>
        <dbReference type="EMBL" id="KAL3677184.1"/>
    </source>
</evidence>
<dbReference type="AlphaFoldDB" id="A0ABD3GHK1"/>
<feature type="domain" description="Reverse transcriptase" evidence="1">
    <location>
        <begin position="146"/>
        <end position="291"/>
    </location>
</feature>
<reference evidence="2 3" key="1">
    <citation type="submission" date="2024-09" db="EMBL/GenBank/DDBJ databases">
        <title>Chromosome-scale assembly of Riccia sorocarpa.</title>
        <authorList>
            <person name="Paukszto L."/>
        </authorList>
    </citation>
    <scope>NUCLEOTIDE SEQUENCE [LARGE SCALE GENOMIC DNA]</scope>
    <source>
        <strain evidence="2">LP-2024</strain>
        <tissue evidence="2">Aerial parts of the thallus</tissue>
    </source>
</reference>
<protein>
    <recommendedName>
        <fullName evidence="1">Reverse transcriptase domain-containing protein</fullName>
    </recommendedName>
</protein>
<gene>
    <name evidence="2" type="ORF">R1sor_027132</name>
</gene>
<dbReference type="PANTHER" id="PTHR31635:SF196">
    <property type="entry name" value="REVERSE TRANSCRIPTASE DOMAIN-CONTAINING PROTEIN-RELATED"/>
    <property type="match status" value="1"/>
</dbReference>